<sequence>MFPGTHRQRSQRRTVGLFPPGMGDSVIEEPFEEVREDEGFKNEVKFLESRYDGNSYPQLYEVGSAPPKYSRQADLYGNFTFRSTTFYNECGFAYKRSVDILSKPVLDALKDLIVGYPGVSFSQATFTMDFPLDVFWYYQDELNELAKAEAEKDTELGQHLEVLMKFLNEEFQDINKEYKDLTKDGLINYDLAWTLFTPGALLFTTILMQPRVLKLKSIHRNRLNISIQATYVDYDGTKFGEQETTLQVWAFDGVKRIEELSVFSLDWHPEKDEITRRLIERGTKLVSLQGSHCKKYNGLAVEMTMFRPSKVQINSRVMIDAKTHAMFNASEQKHLMDLNQPKPGVPAPRNRRGRRRKDDYYADEYDTNGNQFTQPVYHHPGINTGTTIDFDDSPHTKRELELTDEQKLLCNATIYGFTLDSKKWLQFFIEQIEEVVWNTDSFSKLVLPEETKELICGLVESHITDQSHFDDFVEGKGKGLISVLHGAPGLGKTMTAETVAEYTKSPLYTVSAGSLGTDAITVERNLERILQLCTIWKAVLLLDEADVYLEQRSLHDINRNALVSIFLRLLEYYHGILFLTSNRVETFDEAIQSRIHIAIRYNELTPEARVQVWKNFVHKIENSGTKTEMKDEDYEALMVLELNGRQIKNATRTALGIADRRGEKLCLRHLKLVLGVVDAFEKDMATVKKVAVASVV</sequence>
<keyword evidence="5" id="KW-1185">Reference proteome</keyword>
<accession>A0AAV9UIT0</accession>
<dbReference type="SMART" id="SM00382">
    <property type="entry name" value="AAA"/>
    <property type="match status" value="1"/>
</dbReference>
<gene>
    <name evidence="4" type="ORF">TWF730_001513</name>
</gene>
<feature type="region of interest" description="Disordered" evidence="2">
    <location>
        <begin position="337"/>
        <end position="356"/>
    </location>
</feature>
<protein>
    <recommendedName>
        <fullName evidence="3">AAA+ ATPase domain-containing protein</fullName>
    </recommendedName>
</protein>
<dbReference type="Pfam" id="PF23232">
    <property type="entry name" value="AAA_lid_13"/>
    <property type="match status" value="1"/>
</dbReference>
<dbReference type="SUPFAM" id="SSF52540">
    <property type="entry name" value="P-loop containing nucleoside triphosphate hydrolases"/>
    <property type="match status" value="1"/>
</dbReference>
<dbReference type="AlphaFoldDB" id="A0AAV9UIT0"/>
<evidence type="ECO:0000313" key="5">
    <source>
        <dbReference type="Proteomes" id="UP001373714"/>
    </source>
</evidence>
<evidence type="ECO:0000256" key="1">
    <source>
        <dbReference type="SAM" id="Coils"/>
    </source>
</evidence>
<dbReference type="InterPro" id="IPR003959">
    <property type="entry name" value="ATPase_AAA_core"/>
</dbReference>
<evidence type="ECO:0000259" key="3">
    <source>
        <dbReference type="SMART" id="SM00382"/>
    </source>
</evidence>
<dbReference type="GO" id="GO:0005524">
    <property type="term" value="F:ATP binding"/>
    <property type="evidence" value="ECO:0007669"/>
    <property type="project" value="InterPro"/>
</dbReference>
<dbReference type="Proteomes" id="UP001373714">
    <property type="component" value="Unassembled WGS sequence"/>
</dbReference>
<dbReference type="InterPro" id="IPR027417">
    <property type="entry name" value="P-loop_NTPase"/>
</dbReference>
<dbReference type="CDD" id="cd19481">
    <property type="entry name" value="RecA-like_protease"/>
    <property type="match status" value="1"/>
</dbReference>
<proteinExistence type="predicted"/>
<dbReference type="PANTHER" id="PTHR46411:SF3">
    <property type="entry name" value="AAA+ ATPASE DOMAIN-CONTAINING PROTEIN"/>
    <property type="match status" value="1"/>
</dbReference>
<dbReference type="Pfam" id="PF22942">
    <property type="entry name" value="DUF7025"/>
    <property type="match status" value="1"/>
</dbReference>
<dbReference type="InterPro" id="IPR056599">
    <property type="entry name" value="AAA_lid_fung"/>
</dbReference>
<dbReference type="Pfam" id="PF00004">
    <property type="entry name" value="AAA"/>
    <property type="match status" value="1"/>
</dbReference>
<feature type="domain" description="AAA+ ATPase" evidence="3">
    <location>
        <begin position="478"/>
        <end position="603"/>
    </location>
</feature>
<dbReference type="GO" id="GO:0016887">
    <property type="term" value="F:ATP hydrolysis activity"/>
    <property type="evidence" value="ECO:0007669"/>
    <property type="project" value="InterPro"/>
</dbReference>
<feature type="coiled-coil region" evidence="1">
    <location>
        <begin position="138"/>
        <end position="184"/>
    </location>
</feature>
<keyword evidence="1" id="KW-0175">Coiled coil</keyword>
<dbReference type="Gene3D" id="3.40.50.300">
    <property type="entry name" value="P-loop containing nucleotide triphosphate hydrolases"/>
    <property type="match status" value="1"/>
</dbReference>
<name>A0AAV9UIT0_9PEZI</name>
<comment type="caution">
    <text evidence="4">The sequence shown here is derived from an EMBL/GenBank/DDBJ whole genome shotgun (WGS) entry which is preliminary data.</text>
</comment>
<dbReference type="InterPro" id="IPR003593">
    <property type="entry name" value="AAA+_ATPase"/>
</dbReference>
<dbReference type="PANTHER" id="PTHR46411">
    <property type="entry name" value="FAMILY ATPASE, PUTATIVE-RELATED"/>
    <property type="match status" value="1"/>
</dbReference>
<dbReference type="InterPro" id="IPR054289">
    <property type="entry name" value="DUF7025"/>
</dbReference>
<organism evidence="4 5">
    <name type="scientific">Orbilia blumenaviensis</name>
    <dbReference type="NCBI Taxonomy" id="1796055"/>
    <lineage>
        <taxon>Eukaryota</taxon>
        <taxon>Fungi</taxon>
        <taxon>Dikarya</taxon>
        <taxon>Ascomycota</taxon>
        <taxon>Pezizomycotina</taxon>
        <taxon>Orbiliomycetes</taxon>
        <taxon>Orbiliales</taxon>
        <taxon>Orbiliaceae</taxon>
        <taxon>Orbilia</taxon>
    </lineage>
</organism>
<dbReference type="EMBL" id="JAVHNS010000010">
    <property type="protein sequence ID" value="KAK6342032.1"/>
    <property type="molecule type" value="Genomic_DNA"/>
</dbReference>
<evidence type="ECO:0000313" key="4">
    <source>
        <dbReference type="EMBL" id="KAK6342032.1"/>
    </source>
</evidence>
<reference evidence="4 5" key="1">
    <citation type="submission" date="2019-10" db="EMBL/GenBank/DDBJ databases">
        <authorList>
            <person name="Palmer J.M."/>
        </authorList>
    </citation>
    <scope>NUCLEOTIDE SEQUENCE [LARGE SCALE GENOMIC DNA]</scope>
    <source>
        <strain evidence="4 5">TWF730</strain>
    </source>
</reference>
<evidence type="ECO:0000256" key="2">
    <source>
        <dbReference type="SAM" id="MobiDB-lite"/>
    </source>
</evidence>